<evidence type="ECO:0000313" key="3">
    <source>
        <dbReference type="Proteomes" id="UP000284403"/>
    </source>
</evidence>
<dbReference type="Proteomes" id="UP000284403">
    <property type="component" value="Unassembled WGS sequence"/>
</dbReference>
<feature type="region of interest" description="Disordered" evidence="1">
    <location>
        <begin position="91"/>
        <end position="127"/>
    </location>
</feature>
<feature type="compositionally biased region" description="Basic and acidic residues" evidence="1">
    <location>
        <begin position="92"/>
        <end position="107"/>
    </location>
</feature>
<name>A0A3R7LKD0_9TRYP</name>
<dbReference type="GeneID" id="40314943"/>
<dbReference type="AlphaFoldDB" id="A0A3R7LKD0"/>
<accession>A0A3R7LKD0</accession>
<comment type="caution">
    <text evidence="2">The sequence shown here is derived from an EMBL/GenBank/DDBJ whole genome shotgun (WGS) entry which is preliminary data.</text>
</comment>
<sequence>MPCVTGPTVRCSSAAYCARAEDHRSSANPAGKRLGRGGSSGRVSRRWHPGNGEAAERAVDGCLRLLLLRLLLLRLLLLRLLLLRRGLPSVMPRREAKDGQVEQREQQQQKQPPVHGSPPAAYVASHS</sequence>
<dbReference type="RefSeq" id="XP_029231578.1">
    <property type="nucleotide sequence ID" value="XM_029368270.1"/>
</dbReference>
<keyword evidence="3" id="KW-1185">Reference proteome</keyword>
<protein>
    <submittedName>
        <fullName evidence="2">Uncharacterized protein</fullName>
    </submittedName>
</protein>
<proteinExistence type="predicted"/>
<dbReference type="EMBL" id="MKKU01000045">
    <property type="protein sequence ID" value="RNF26372.1"/>
    <property type="molecule type" value="Genomic_DNA"/>
</dbReference>
<organism evidence="2 3">
    <name type="scientific">Trypanosoma conorhini</name>
    <dbReference type="NCBI Taxonomy" id="83891"/>
    <lineage>
        <taxon>Eukaryota</taxon>
        <taxon>Discoba</taxon>
        <taxon>Euglenozoa</taxon>
        <taxon>Kinetoplastea</taxon>
        <taxon>Metakinetoplastina</taxon>
        <taxon>Trypanosomatida</taxon>
        <taxon>Trypanosomatidae</taxon>
        <taxon>Trypanosoma</taxon>
    </lineage>
</organism>
<feature type="region of interest" description="Disordered" evidence="1">
    <location>
        <begin position="21"/>
        <end position="51"/>
    </location>
</feature>
<gene>
    <name evidence="2" type="ORF">Tco025E_01332</name>
</gene>
<evidence type="ECO:0000313" key="2">
    <source>
        <dbReference type="EMBL" id="RNF26372.1"/>
    </source>
</evidence>
<reference evidence="2 3" key="1">
    <citation type="journal article" date="2018" name="BMC Genomics">
        <title>Genomic comparison of Trypanosoma conorhini and Trypanosoma rangeli to Trypanosoma cruzi strains of high and low virulence.</title>
        <authorList>
            <person name="Bradwell K.R."/>
            <person name="Koparde V.N."/>
            <person name="Matveyev A.V."/>
            <person name="Serrano M.G."/>
            <person name="Alves J.M."/>
            <person name="Parikh H."/>
            <person name="Huang B."/>
            <person name="Lee V."/>
            <person name="Espinosa-Alvarez O."/>
            <person name="Ortiz P.A."/>
            <person name="Costa-Martins A.G."/>
            <person name="Teixeira M.M."/>
            <person name="Buck G.A."/>
        </authorList>
    </citation>
    <scope>NUCLEOTIDE SEQUENCE [LARGE SCALE GENOMIC DNA]</scope>
    <source>
        <strain evidence="2 3">025E</strain>
    </source>
</reference>
<evidence type="ECO:0000256" key="1">
    <source>
        <dbReference type="SAM" id="MobiDB-lite"/>
    </source>
</evidence>